<dbReference type="Pfam" id="PF00668">
    <property type="entry name" value="Condensation"/>
    <property type="match status" value="1"/>
</dbReference>
<dbReference type="InterPro" id="IPR036291">
    <property type="entry name" value="NAD(P)-bd_dom_sf"/>
</dbReference>
<feature type="domain" description="Carrier" evidence="6">
    <location>
        <begin position="1107"/>
        <end position="1184"/>
    </location>
</feature>
<evidence type="ECO:0000256" key="4">
    <source>
        <dbReference type="ARBA" id="ARBA00022598"/>
    </source>
</evidence>
<dbReference type="Gene3D" id="1.10.1200.10">
    <property type="entry name" value="ACP-like"/>
    <property type="match status" value="2"/>
</dbReference>
<dbReference type="InterPro" id="IPR009081">
    <property type="entry name" value="PP-bd_ACP"/>
</dbReference>
<dbReference type="GO" id="GO:0005737">
    <property type="term" value="C:cytoplasm"/>
    <property type="evidence" value="ECO:0007669"/>
    <property type="project" value="TreeGrafter"/>
</dbReference>
<dbReference type="InterPro" id="IPR023213">
    <property type="entry name" value="CAT-like_dom_sf"/>
</dbReference>
<evidence type="ECO:0000313" key="8">
    <source>
        <dbReference type="Proteomes" id="UP000249616"/>
    </source>
</evidence>
<dbReference type="Gene3D" id="3.30.559.30">
    <property type="entry name" value="Nonribosomal peptide synthetase, condensation domain"/>
    <property type="match status" value="1"/>
</dbReference>
<feature type="compositionally biased region" description="Pro residues" evidence="5">
    <location>
        <begin position="1090"/>
        <end position="1100"/>
    </location>
</feature>
<dbReference type="Pfam" id="PF07993">
    <property type="entry name" value="NAD_binding_4"/>
    <property type="match status" value="1"/>
</dbReference>
<dbReference type="PROSITE" id="PS00455">
    <property type="entry name" value="AMP_BINDING"/>
    <property type="match status" value="1"/>
</dbReference>
<comment type="cofactor">
    <cofactor evidence="1">
        <name>pantetheine 4'-phosphate</name>
        <dbReference type="ChEBI" id="CHEBI:47942"/>
    </cofactor>
</comment>
<keyword evidence="3" id="KW-0597">Phosphoprotein</keyword>
<evidence type="ECO:0000256" key="2">
    <source>
        <dbReference type="ARBA" id="ARBA00022450"/>
    </source>
</evidence>
<dbReference type="GO" id="GO:0016874">
    <property type="term" value="F:ligase activity"/>
    <property type="evidence" value="ECO:0007669"/>
    <property type="project" value="UniProtKB-KW"/>
</dbReference>
<evidence type="ECO:0000313" key="7">
    <source>
        <dbReference type="EMBL" id="AWW43467.1"/>
    </source>
</evidence>
<keyword evidence="7" id="KW-0614">Plasmid</keyword>
<dbReference type="InterPro" id="IPR010071">
    <property type="entry name" value="AA_adenyl_dom"/>
</dbReference>
<dbReference type="PROSITE" id="PS50075">
    <property type="entry name" value="CARRIER"/>
    <property type="match status" value="2"/>
</dbReference>
<organism evidence="7 8">
    <name type="scientific">Streptomyces cadmiisoli</name>
    <dbReference type="NCBI Taxonomy" id="2184053"/>
    <lineage>
        <taxon>Bacteria</taxon>
        <taxon>Bacillati</taxon>
        <taxon>Actinomycetota</taxon>
        <taxon>Actinomycetes</taxon>
        <taxon>Kitasatosporales</taxon>
        <taxon>Streptomycetaceae</taxon>
        <taxon>Streptomyces</taxon>
        <taxon>Streptomyces aurantiacus group</taxon>
    </lineage>
</organism>
<gene>
    <name evidence="7" type="ORF">DN051_43745</name>
</gene>
<dbReference type="PANTHER" id="PTHR45527:SF1">
    <property type="entry name" value="FATTY ACID SYNTHASE"/>
    <property type="match status" value="1"/>
</dbReference>
<feature type="region of interest" description="Disordered" evidence="5">
    <location>
        <begin position="1081"/>
        <end position="1111"/>
    </location>
</feature>
<dbReference type="Gene3D" id="3.30.300.30">
    <property type="match status" value="1"/>
</dbReference>
<dbReference type="CDD" id="cd05235">
    <property type="entry name" value="SDR_e1"/>
    <property type="match status" value="1"/>
</dbReference>
<dbReference type="Pfam" id="PF00550">
    <property type="entry name" value="PP-binding"/>
    <property type="match status" value="2"/>
</dbReference>
<feature type="compositionally biased region" description="Pro residues" evidence="5">
    <location>
        <begin position="465"/>
        <end position="475"/>
    </location>
</feature>
<dbReference type="InterPro" id="IPR010080">
    <property type="entry name" value="Thioester_reductase-like_dom"/>
</dbReference>
<evidence type="ECO:0000256" key="3">
    <source>
        <dbReference type="ARBA" id="ARBA00022553"/>
    </source>
</evidence>
<geneLocation type="plasmid" evidence="7 8">
    <name>unnamed1</name>
</geneLocation>
<evidence type="ECO:0000256" key="1">
    <source>
        <dbReference type="ARBA" id="ARBA00001957"/>
    </source>
</evidence>
<dbReference type="InterPro" id="IPR001242">
    <property type="entry name" value="Condensation_dom"/>
</dbReference>
<dbReference type="InterPro" id="IPR020845">
    <property type="entry name" value="AMP-binding_CS"/>
</dbReference>
<dbReference type="PIRSF" id="PIRSF001617">
    <property type="entry name" value="Alpha-AR"/>
    <property type="match status" value="1"/>
</dbReference>
<dbReference type="InterPro" id="IPR036736">
    <property type="entry name" value="ACP-like_sf"/>
</dbReference>
<dbReference type="SUPFAM" id="SSF47336">
    <property type="entry name" value="ACP-like"/>
    <property type="match status" value="2"/>
</dbReference>
<dbReference type="KEGG" id="scad:DN051_43745"/>
<dbReference type="SUPFAM" id="SSF51735">
    <property type="entry name" value="NAD(P)-binding Rossmann-fold domains"/>
    <property type="match status" value="1"/>
</dbReference>
<protein>
    <recommendedName>
        <fullName evidence="6">Carrier domain-containing protein</fullName>
    </recommendedName>
</protein>
<dbReference type="EMBL" id="CP030074">
    <property type="protein sequence ID" value="AWW43467.1"/>
    <property type="molecule type" value="Genomic_DNA"/>
</dbReference>
<evidence type="ECO:0000259" key="6">
    <source>
        <dbReference type="PROSITE" id="PS50075"/>
    </source>
</evidence>
<dbReference type="Gene3D" id="3.40.50.12780">
    <property type="entry name" value="N-terminal domain of ligase-like"/>
    <property type="match status" value="1"/>
</dbReference>
<dbReference type="Gene3D" id="3.40.50.720">
    <property type="entry name" value="NAD(P)-binding Rossmann-like Domain"/>
    <property type="match status" value="1"/>
</dbReference>
<dbReference type="RefSeq" id="WP_112443267.1">
    <property type="nucleotide sequence ID" value="NZ_CP030074.1"/>
</dbReference>
<dbReference type="GO" id="GO:0017000">
    <property type="term" value="P:antibiotic biosynthetic process"/>
    <property type="evidence" value="ECO:0007669"/>
    <property type="project" value="UniProtKB-ARBA"/>
</dbReference>
<reference evidence="8" key="1">
    <citation type="submission" date="2018-06" db="EMBL/GenBank/DDBJ databases">
        <authorList>
            <person name="Li K."/>
        </authorList>
    </citation>
    <scope>NUCLEOTIDE SEQUENCE [LARGE SCALE GENOMIC DNA]</scope>
    <source>
        <strain evidence="8">ZFG47</strain>
        <plasmid evidence="8">unnamed1</plasmid>
    </source>
</reference>
<dbReference type="InterPro" id="IPR020806">
    <property type="entry name" value="PKS_PP-bd"/>
</dbReference>
<keyword evidence="2" id="KW-0596">Phosphopantetheine</keyword>
<dbReference type="InterPro" id="IPR042099">
    <property type="entry name" value="ANL_N_sf"/>
</dbReference>
<dbReference type="GO" id="GO:0044550">
    <property type="term" value="P:secondary metabolite biosynthetic process"/>
    <property type="evidence" value="ECO:0007669"/>
    <property type="project" value="TreeGrafter"/>
</dbReference>
<dbReference type="Pfam" id="PF00501">
    <property type="entry name" value="AMP-binding"/>
    <property type="match status" value="1"/>
</dbReference>
<dbReference type="CDD" id="cd19531">
    <property type="entry name" value="LCL_NRPS-like"/>
    <property type="match status" value="1"/>
</dbReference>
<name>A0A2Z4JEV9_9ACTN</name>
<dbReference type="Pfam" id="PF13193">
    <property type="entry name" value="AMP-binding_C"/>
    <property type="match status" value="1"/>
</dbReference>
<accession>A0A2Z4JEV9</accession>
<dbReference type="SUPFAM" id="SSF52777">
    <property type="entry name" value="CoA-dependent acyltransferases"/>
    <property type="match status" value="2"/>
</dbReference>
<dbReference type="SMART" id="SM00823">
    <property type="entry name" value="PKS_PP"/>
    <property type="match status" value="2"/>
</dbReference>
<dbReference type="NCBIfam" id="TIGR01746">
    <property type="entry name" value="Thioester-redct"/>
    <property type="match status" value="1"/>
</dbReference>
<dbReference type="Gene3D" id="3.30.559.10">
    <property type="entry name" value="Chloramphenicol acetyltransferase-like domain"/>
    <property type="match status" value="1"/>
</dbReference>
<dbReference type="InterPro" id="IPR045851">
    <property type="entry name" value="AMP-bd_C_sf"/>
</dbReference>
<dbReference type="PANTHER" id="PTHR45527">
    <property type="entry name" value="NONRIBOSOMAL PEPTIDE SYNTHETASE"/>
    <property type="match status" value="1"/>
</dbReference>
<dbReference type="InterPro" id="IPR000873">
    <property type="entry name" value="AMP-dep_synth/lig_dom"/>
</dbReference>
<proteinExistence type="predicted"/>
<sequence>MTSHDEAQLPTYPMSFEQESIWLQDQFHEVGAGPGDDDEPPYPSRYLESLVHRLHGPVDTSALESALTALVAHQEGLRSAFRSVDGALVQQVFPPMLLPVDERRVRPDELEDALAAAITRPVPLDRPPLLRATLLRTGPEDSVLALVGHHAVMDSWSSRLLEEQISEGYRAVVEGRPPRLPDIPLQLGPYAQRQREDDAVNSPVHLEHWRTVLADAPEESTFPGDRPRSAVPSHRGGEIRFTVNGATGTALRTLARAERATPFVVLLSAWTTLLNRLSGQDDVVVGTPFSRRNGTEVKSLVGCLTDVMPVRQRFGDGCTFREVVASMKAGVWSAIRHRHIPYGHLVREFSPERVLGRFPLFQVMFTLDDGLGEGLSLPGVVSERDHGHSGRAKVDLLLNLVTDGDGYRGYLEYAHDLYDTATAQRIADRFATLLRDAIHRPDDQTADLRLVTEEEEARTRAWAQGPPPSVTPPRAPSVVRPHALDAPNRPAVVHADVTLSYAELDARADRLAASLTARGHTGARIGVCMDRSADHTVTVLGVLRAGAACLPLDPAQPAERTAFVLRDADVRVVLADPAHAAALRAEHPGVTVLTHDALPPAAPETALPEVSGDSLAYVLYTSGSTGRPKGVAMTHRGLANLIAWQRRDSVCRTGARTLHFAPLTFDVAFQEIFATWAAGGTLVVADEAARKDPLHLLALLRDQRVERLVLPFVALQQLAEHAVAEGQVLEHLREVATSGEQLYVTPALRAFFGRLTRADLQNQYGPTETHVVTALRLTGNPAGWPDRPGIGRPIDGARVDVRDRALNPLPVGVTGEICVSGVPVAQGYLGHAADANDGFTTGPDGERIYRTGDMGQLLPDGQLAFLGREDDQVKIRGYRVELQEVEAALKQVPGVADAVVVAVPGETSASTWLAAHYIAATGTQVSPSAVRDALRDRLPAHLVPAAIEAVTAFPLTASGKADRAALARALPAPAPLDAPRPAAGTATLERMSDLWARLLRRDAGTVGPDDDFFHLGGDSLLGAQLMLQLREEFGVRLGLDAMYNAPTITGLAALVDAGTVTRRPGAVSAPTLPADIVPAASWETGSGEPAPEPTRTPPAPASARRPAEGPETLQRMADLWARLLRRDVGTVGPDDDFFRLGGDSLLGAQLMLQLREEFGVRLDVESLYEEPTIAGLAALVDTDAGTRRPDADAEAAIHRPDGETAPTAHADGVPTKVTPERAPLRHVLLTGATGFLGAFLLRELIDRTDATVHCLVRARDDAHALRRLEESARGHGVWTPEVAARTVALVGDLGKPALGLDPAHHDELARTVDAVYHCGAAVNLVLPYAELEAANVTGTVEVLRLVALHRTVPVHHVSTVGVYSGAHLAGSPVTADEPLPGVDGLHLGYAQAKWAAECLIAQARERGLPVSVYRPTRIAGDTESGVCRPDDFLWLLLKGCVEAGGYPVDLGVGFDLVPVDYVSAAIVALSLDAEPPGAAHLAHGAELSLREAVDRLADLGYRLQPLPTAEWTRRIEADPHNAAFPLIGLMAPETIGSQAAALTFDGSAAQTTAAAHGVVLRPVDRAAFARTVDYFVRTGFLPAPSGTPRSPRQTS</sequence>
<dbReference type="InterPro" id="IPR013120">
    <property type="entry name" value="FAR_NAD-bd"/>
</dbReference>
<keyword evidence="8" id="KW-1185">Reference proteome</keyword>
<dbReference type="GO" id="GO:0031177">
    <property type="term" value="F:phosphopantetheine binding"/>
    <property type="evidence" value="ECO:0007669"/>
    <property type="project" value="InterPro"/>
</dbReference>
<dbReference type="GO" id="GO:0008610">
    <property type="term" value="P:lipid biosynthetic process"/>
    <property type="evidence" value="ECO:0007669"/>
    <property type="project" value="UniProtKB-ARBA"/>
</dbReference>
<dbReference type="InterPro" id="IPR025110">
    <property type="entry name" value="AMP-bd_C"/>
</dbReference>
<dbReference type="NCBIfam" id="TIGR01733">
    <property type="entry name" value="AA-adenyl-dom"/>
    <property type="match status" value="1"/>
</dbReference>
<keyword evidence="4" id="KW-0436">Ligase</keyword>
<feature type="domain" description="Carrier" evidence="6">
    <location>
        <begin position="982"/>
        <end position="1059"/>
    </location>
</feature>
<dbReference type="Proteomes" id="UP000249616">
    <property type="component" value="Plasmid unnamed1"/>
</dbReference>
<evidence type="ECO:0000256" key="5">
    <source>
        <dbReference type="SAM" id="MobiDB-lite"/>
    </source>
</evidence>
<feature type="region of interest" description="Disordered" evidence="5">
    <location>
        <begin position="457"/>
        <end position="476"/>
    </location>
</feature>
<dbReference type="SUPFAM" id="SSF56801">
    <property type="entry name" value="Acetyl-CoA synthetase-like"/>
    <property type="match status" value="1"/>
</dbReference>
<dbReference type="GO" id="GO:0043041">
    <property type="term" value="P:amino acid activation for nonribosomal peptide biosynthetic process"/>
    <property type="evidence" value="ECO:0007669"/>
    <property type="project" value="TreeGrafter"/>
</dbReference>